<evidence type="ECO:0000313" key="2">
    <source>
        <dbReference type="EMBL" id="CAG5079137.1"/>
    </source>
</evidence>
<evidence type="ECO:0000313" key="3">
    <source>
        <dbReference type="Proteomes" id="UP000683507"/>
    </source>
</evidence>
<evidence type="ECO:0000259" key="1">
    <source>
        <dbReference type="Pfam" id="PF13302"/>
    </source>
</evidence>
<dbReference type="Proteomes" id="UP000683507">
    <property type="component" value="Chromosome"/>
</dbReference>
<dbReference type="GO" id="GO:0016747">
    <property type="term" value="F:acyltransferase activity, transferring groups other than amino-acyl groups"/>
    <property type="evidence" value="ECO:0007669"/>
    <property type="project" value="InterPro"/>
</dbReference>
<dbReference type="KEGG" id="ptan:CRYO30217_00868"/>
<reference evidence="2" key="1">
    <citation type="submission" date="2021-04" db="EMBL/GenBank/DDBJ databases">
        <authorList>
            <person name="Rodrigo-Torres L."/>
            <person name="Arahal R. D."/>
            <person name="Lucena T."/>
        </authorList>
    </citation>
    <scope>NUCLEOTIDE SEQUENCE</scope>
    <source>
        <strain evidence="2">AS29M-1</strain>
    </source>
</reference>
<name>A0A916NAH0_9FLAO</name>
<dbReference type="Pfam" id="PF13302">
    <property type="entry name" value="Acetyltransf_3"/>
    <property type="match status" value="1"/>
</dbReference>
<proteinExistence type="predicted"/>
<dbReference type="AlphaFoldDB" id="A0A916NAH0"/>
<dbReference type="InterPro" id="IPR000182">
    <property type="entry name" value="GNAT_dom"/>
</dbReference>
<feature type="domain" description="N-acetyltransferase" evidence="1">
    <location>
        <begin position="11"/>
        <end position="144"/>
    </location>
</feature>
<keyword evidence="3" id="KW-1185">Reference proteome</keyword>
<dbReference type="InterPro" id="IPR016181">
    <property type="entry name" value="Acyl_CoA_acyltransferase"/>
</dbReference>
<organism evidence="2 3">
    <name type="scientific">Parvicella tangerina</name>
    <dbReference type="NCBI Taxonomy" id="2829795"/>
    <lineage>
        <taxon>Bacteria</taxon>
        <taxon>Pseudomonadati</taxon>
        <taxon>Bacteroidota</taxon>
        <taxon>Flavobacteriia</taxon>
        <taxon>Flavobacteriales</taxon>
        <taxon>Parvicellaceae</taxon>
        <taxon>Parvicella</taxon>
    </lineage>
</organism>
<dbReference type="Gene3D" id="3.40.630.30">
    <property type="match status" value="1"/>
</dbReference>
<sequence length="209" mass="24172">MSLILKQYGITLKRIAKDDIELVRTWRNHPSIRKTMAYQKKISAKEQVEWFERVNNSLNYYFLIIVKGSPIGVINCKEVNLKEQYGEGGIFIWEAEYINSPIPGIASIILINYIFNVIHIGNKSYIRILRNNEQAKKYNRSLGYSLIPGQNRNKNQWYILTREDFNSKKEKLMRGAKSYMQSTGELVVEGSVSVLNIPEVNDSIGKTFT</sequence>
<accession>A0A916NAH0</accession>
<dbReference type="SUPFAM" id="SSF55729">
    <property type="entry name" value="Acyl-CoA N-acyltransferases (Nat)"/>
    <property type="match status" value="1"/>
</dbReference>
<dbReference type="PANTHER" id="PTHR43415:SF3">
    <property type="entry name" value="GNAT-FAMILY ACETYLTRANSFERASE"/>
    <property type="match status" value="1"/>
</dbReference>
<protein>
    <recommendedName>
        <fullName evidence="1">N-acetyltransferase domain-containing protein</fullName>
    </recommendedName>
</protein>
<gene>
    <name evidence="2" type="ORF">CRYO30217_00868</name>
</gene>
<dbReference type="RefSeq" id="WP_258541090.1">
    <property type="nucleotide sequence ID" value="NZ_OU015584.1"/>
</dbReference>
<dbReference type="EMBL" id="OU015584">
    <property type="protein sequence ID" value="CAG5079137.1"/>
    <property type="molecule type" value="Genomic_DNA"/>
</dbReference>
<dbReference type="PANTHER" id="PTHR43415">
    <property type="entry name" value="SPERMIDINE N(1)-ACETYLTRANSFERASE"/>
    <property type="match status" value="1"/>
</dbReference>